<dbReference type="Gene3D" id="3.40.350.10">
    <property type="entry name" value="Creatinase/prolidase N-terminal domain"/>
    <property type="match status" value="1"/>
</dbReference>
<evidence type="ECO:0000259" key="8">
    <source>
        <dbReference type="SMART" id="SM01011"/>
    </source>
</evidence>
<dbReference type="Pfam" id="PF00557">
    <property type="entry name" value="Peptidase_M24"/>
    <property type="match status" value="1"/>
</dbReference>
<dbReference type="PANTHER" id="PTHR43226">
    <property type="entry name" value="XAA-PRO AMINOPEPTIDASE 3"/>
    <property type="match status" value="1"/>
</dbReference>
<name>A0A081D7E9_NONUL</name>
<comment type="cofactor">
    <cofactor evidence="2">
        <name>Mn(2+)</name>
        <dbReference type="ChEBI" id="CHEBI:29035"/>
    </cofactor>
</comment>
<keyword evidence="7" id="KW-0464">Manganese</keyword>
<dbReference type="Proteomes" id="UP000028980">
    <property type="component" value="Unassembled WGS sequence"/>
</dbReference>
<protein>
    <recommendedName>
        <fullName evidence="4">Xaa-Pro aminopeptidase</fullName>
        <ecNumber evidence="4">3.4.11.9</ecNumber>
    </recommendedName>
</protein>
<dbReference type="Gene3D" id="3.90.230.10">
    <property type="entry name" value="Creatinase/methionine aminopeptidase superfamily"/>
    <property type="match status" value="1"/>
</dbReference>
<keyword evidence="9" id="KW-0031">Aminopeptidase</keyword>
<dbReference type="Pfam" id="PF05195">
    <property type="entry name" value="AMP_N"/>
    <property type="match status" value="1"/>
</dbReference>
<evidence type="ECO:0000256" key="5">
    <source>
        <dbReference type="ARBA" id="ARBA00022723"/>
    </source>
</evidence>
<comment type="catalytic activity">
    <reaction evidence="1">
        <text>Release of any N-terminal amino acid, including proline, that is linked to proline, even from a dipeptide or tripeptide.</text>
        <dbReference type="EC" id="3.4.11.9"/>
    </reaction>
</comment>
<dbReference type="SUPFAM" id="SSF53092">
    <property type="entry name" value="Creatinase/prolidase N-terminal domain"/>
    <property type="match status" value="1"/>
</dbReference>
<proteinExistence type="inferred from homology"/>
<comment type="caution">
    <text evidence="9">The sequence shown here is derived from an EMBL/GenBank/DDBJ whole genome shotgun (WGS) entry which is preliminary data.</text>
</comment>
<evidence type="ECO:0000256" key="6">
    <source>
        <dbReference type="ARBA" id="ARBA00022801"/>
    </source>
</evidence>
<accession>A0A081D7E9</accession>
<sequence>MKYHPIDPKLFIKNRKNFMAKMKPSSLAVFNSNDIFTTGADSTMPFKQHRDIFYLSGADQENTILVLFPDSPDPAHREVLFVTETNEHIAIWEGEKLTKERATEVSGIKTVYWLNDFDKKFFEMMTQCDTIYFNTNEHYRQAVEMESREDRFIKKTKAQYPAHNYAKSAPILQRLRAVKDQIEIDLLQQACDITNAGFRRVLEFTKPGVMEFDLEAEFLHEFIRRRSDGFAYTPIIASGNNANVLHYIENNQECKDGDLILIDAGAQYANYASDMSRTIPVNGRYTDRQKEVYNAVLRVKNEATKMLVPGTLWKEYHVEVGKIMTSELIGLGLLDKSDVQNENPDWPAYKKYFMHGTSHHMGLDTHDYGILWEPMQAGNVFTVEPGIYLPEEGFGIRLEDDVVINSSGEPFNLMRDIPIEIEEIEDLMNK</sequence>
<keyword evidence="5" id="KW-0479">Metal-binding</keyword>
<evidence type="ECO:0000313" key="10">
    <source>
        <dbReference type="Proteomes" id="UP000028980"/>
    </source>
</evidence>
<gene>
    <name evidence="9" type="ORF">JCM19296_423</name>
</gene>
<dbReference type="EMBL" id="BBLG01000001">
    <property type="protein sequence ID" value="GAK74845.1"/>
    <property type="molecule type" value="Genomic_DNA"/>
</dbReference>
<dbReference type="SMART" id="SM01011">
    <property type="entry name" value="AMP_N"/>
    <property type="match status" value="1"/>
</dbReference>
<dbReference type="PANTHER" id="PTHR43226:SF4">
    <property type="entry name" value="XAA-PRO AMINOPEPTIDASE 3"/>
    <property type="match status" value="1"/>
</dbReference>
<dbReference type="GO" id="GO:0006508">
    <property type="term" value="P:proteolysis"/>
    <property type="evidence" value="ECO:0007669"/>
    <property type="project" value="TreeGrafter"/>
</dbReference>
<dbReference type="InterPro" id="IPR036005">
    <property type="entry name" value="Creatinase/aminopeptidase-like"/>
</dbReference>
<evidence type="ECO:0000313" key="9">
    <source>
        <dbReference type="EMBL" id="GAK74845.1"/>
    </source>
</evidence>
<dbReference type="SUPFAM" id="SSF55920">
    <property type="entry name" value="Creatinase/aminopeptidase"/>
    <property type="match status" value="1"/>
</dbReference>
<reference evidence="9 10" key="1">
    <citation type="journal article" date="2014" name="Genome Announc.">
        <title>Draft Genome Sequences of Marine Flavobacterium Nonlabens Strains NR17, NR24, NR27, NR32, NR33, and Ara13.</title>
        <authorList>
            <person name="Nakanishi M."/>
            <person name="Meirelles P."/>
            <person name="Suzuki R."/>
            <person name="Takatani N."/>
            <person name="Mino S."/>
            <person name="Suda W."/>
            <person name="Oshima K."/>
            <person name="Hattori M."/>
            <person name="Ohkuma M."/>
            <person name="Hosokawa M."/>
            <person name="Miyashita K."/>
            <person name="Thompson F.L."/>
            <person name="Niwa A."/>
            <person name="Sawabe T."/>
            <person name="Sawabe T."/>
        </authorList>
    </citation>
    <scope>NUCLEOTIDE SEQUENCE [LARGE SCALE GENOMIC DNA]</scope>
    <source>
        <strain evidence="10">JCM19296</strain>
    </source>
</reference>
<dbReference type="InterPro" id="IPR029149">
    <property type="entry name" value="Creatin/AminoP/Spt16_N"/>
</dbReference>
<comment type="similarity">
    <text evidence="3">Belongs to the peptidase M24B family.</text>
</comment>
<evidence type="ECO:0000256" key="4">
    <source>
        <dbReference type="ARBA" id="ARBA00012574"/>
    </source>
</evidence>
<evidence type="ECO:0000256" key="2">
    <source>
        <dbReference type="ARBA" id="ARBA00001936"/>
    </source>
</evidence>
<dbReference type="EC" id="3.4.11.9" evidence="4"/>
<dbReference type="GO" id="GO:0070006">
    <property type="term" value="F:metalloaminopeptidase activity"/>
    <property type="evidence" value="ECO:0007669"/>
    <property type="project" value="InterPro"/>
</dbReference>
<keyword evidence="9" id="KW-0645">Protease</keyword>
<evidence type="ECO:0000256" key="3">
    <source>
        <dbReference type="ARBA" id="ARBA00008766"/>
    </source>
</evidence>
<keyword evidence="6 9" id="KW-0378">Hydrolase</keyword>
<organism evidence="9 10">
    <name type="scientific">Nonlabens ulvanivorans</name>
    <name type="common">Persicivirga ulvanivorans</name>
    <dbReference type="NCBI Taxonomy" id="906888"/>
    <lineage>
        <taxon>Bacteria</taxon>
        <taxon>Pseudomonadati</taxon>
        <taxon>Bacteroidota</taxon>
        <taxon>Flavobacteriia</taxon>
        <taxon>Flavobacteriales</taxon>
        <taxon>Flavobacteriaceae</taxon>
        <taxon>Nonlabens</taxon>
    </lineage>
</organism>
<feature type="domain" description="Aminopeptidase P N-terminal" evidence="8">
    <location>
        <begin position="6"/>
        <end position="142"/>
    </location>
</feature>
<dbReference type="GO" id="GO:0030145">
    <property type="term" value="F:manganese ion binding"/>
    <property type="evidence" value="ECO:0007669"/>
    <property type="project" value="InterPro"/>
</dbReference>
<dbReference type="InterPro" id="IPR052433">
    <property type="entry name" value="X-Pro_dipept-like"/>
</dbReference>
<dbReference type="CDD" id="cd01087">
    <property type="entry name" value="Prolidase"/>
    <property type="match status" value="1"/>
</dbReference>
<evidence type="ECO:0000256" key="7">
    <source>
        <dbReference type="ARBA" id="ARBA00023211"/>
    </source>
</evidence>
<evidence type="ECO:0000256" key="1">
    <source>
        <dbReference type="ARBA" id="ARBA00001424"/>
    </source>
</evidence>
<dbReference type="AlphaFoldDB" id="A0A081D7E9"/>
<dbReference type="InterPro" id="IPR007865">
    <property type="entry name" value="Aminopep_P_N"/>
</dbReference>
<dbReference type="InterPro" id="IPR000994">
    <property type="entry name" value="Pept_M24"/>
</dbReference>